<keyword evidence="2" id="KW-0964">Secreted</keyword>
<evidence type="ECO:0000313" key="9">
    <source>
        <dbReference type="Proteomes" id="UP000277256"/>
    </source>
</evidence>
<keyword evidence="5" id="KW-1133">Transmembrane helix</keyword>
<feature type="signal peptide" evidence="6">
    <location>
        <begin position="1"/>
        <end position="44"/>
    </location>
</feature>
<feature type="transmembrane region" description="Helical" evidence="5">
    <location>
        <begin position="358"/>
        <end position="381"/>
    </location>
</feature>
<dbReference type="Gene3D" id="1.10.150.480">
    <property type="match status" value="1"/>
</dbReference>
<keyword evidence="4" id="KW-0572">Peptidoglycan-anchor</keyword>
<evidence type="ECO:0000259" key="7">
    <source>
        <dbReference type="PROSITE" id="PS50847"/>
    </source>
</evidence>
<evidence type="ECO:0000256" key="6">
    <source>
        <dbReference type="SAM" id="SignalP"/>
    </source>
</evidence>
<dbReference type="NCBIfam" id="TIGR01167">
    <property type="entry name" value="LPXTG_anchor"/>
    <property type="match status" value="1"/>
</dbReference>
<evidence type="ECO:0000313" key="8">
    <source>
        <dbReference type="EMBL" id="RRR99174.1"/>
    </source>
</evidence>
<keyword evidence="3 6" id="KW-0732">Signal</keyword>
<evidence type="ECO:0000256" key="3">
    <source>
        <dbReference type="ARBA" id="ARBA00022729"/>
    </source>
</evidence>
<evidence type="ECO:0000256" key="2">
    <source>
        <dbReference type="ARBA" id="ARBA00022525"/>
    </source>
</evidence>
<dbReference type="InterPro" id="IPR023849">
    <property type="entry name" value="TQXA_dom"/>
</dbReference>
<dbReference type="InterPro" id="IPR019931">
    <property type="entry name" value="LPXTG_anchor"/>
</dbReference>
<gene>
    <name evidence="8" type="ORF">EIW28_10550</name>
</gene>
<organism evidence="8 9">
    <name type="scientific">Glycomyces terrestris</name>
    <dbReference type="NCBI Taxonomy" id="2493553"/>
    <lineage>
        <taxon>Bacteria</taxon>
        <taxon>Bacillati</taxon>
        <taxon>Actinomycetota</taxon>
        <taxon>Actinomycetes</taxon>
        <taxon>Glycomycetales</taxon>
        <taxon>Glycomycetaceae</taxon>
        <taxon>Glycomyces</taxon>
    </lineage>
</organism>
<sequence length="388" mass="41346">MTGASHSRIHSQEDRITMRLRTIRTPLAAAAALAAVLAGGPALAQEEPEPITGDPTAEPGLELRGRLDGERFDVWANILGLTPHGSEETYTVYCIDIRTPLDTESPYAEGDWEESGVANLESVRWVLFNGYPNAGAEELIEAAGGEVNPEWTDEEVVEVAYAGTQAAVWHFTDDWELLADNPVKGGNEGEDEAVLKVYEHLTEEPGRVPDPSEFVVDLEGEEDAGYEDGRFGPYTIRSNAGPVELEADGGRLEEADGDIVESLEDGEEFWIVLDEGGSEITVKGTAAYDLPVGRVFLATTESSLSGDAANRVISGDSQQLILAEPREGAVPAEWRFALDAPTDRPSESGGAQLPKTGAGLTAAFAGGLALLIAGLTATVFAKRRSASH</sequence>
<protein>
    <submittedName>
        <fullName evidence="8">TQXA domain-containing protein</fullName>
    </submittedName>
</protein>
<feature type="domain" description="Gram-positive cocci surface proteins LPxTG" evidence="7">
    <location>
        <begin position="353"/>
        <end position="388"/>
    </location>
</feature>
<keyword evidence="5" id="KW-0472">Membrane</keyword>
<dbReference type="Pfam" id="PF08341">
    <property type="entry name" value="TED"/>
    <property type="match status" value="1"/>
</dbReference>
<evidence type="ECO:0000256" key="1">
    <source>
        <dbReference type="ARBA" id="ARBA00022512"/>
    </source>
</evidence>
<dbReference type="AlphaFoldDB" id="A0A426UX34"/>
<evidence type="ECO:0000256" key="5">
    <source>
        <dbReference type="SAM" id="Phobius"/>
    </source>
</evidence>
<name>A0A426UX34_9ACTN</name>
<dbReference type="PROSITE" id="PS50847">
    <property type="entry name" value="GRAM_POS_ANCHORING"/>
    <property type="match status" value="1"/>
</dbReference>
<keyword evidence="5" id="KW-0812">Transmembrane</keyword>
<dbReference type="NCBIfam" id="TIGR03934">
    <property type="entry name" value="TQXA_dom"/>
    <property type="match status" value="1"/>
</dbReference>
<proteinExistence type="predicted"/>
<dbReference type="InterPro" id="IPR013552">
    <property type="entry name" value="Thioester_dom"/>
</dbReference>
<reference evidence="8 9" key="1">
    <citation type="submission" date="2018-12" db="EMBL/GenBank/DDBJ databases">
        <title>Glycomyces sp. YIM 121974 draft genome.</title>
        <authorList>
            <person name="Li Q."/>
        </authorList>
    </citation>
    <scope>NUCLEOTIDE SEQUENCE [LARGE SCALE GENOMIC DNA]</scope>
    <source>
        <strain evidence="8 9">YIM 121974</strain>
    </source>
</reference>
<keyword evidence="9" id="KW-1185">Reference proteome</keyword>
<dbReference type="Proteomes" id="UP000277256">
    <property type="component" value="Unassembled WGS sequence"/>
</dbReference>
<comment type="caution">
    <text evidence="8">The sequence shown here is derived from an EMBL/GenBank/DDBJ whole genome shotgun (WGS) entry which is preliminary data.</text>
</comment>
<evidence type="ECO:0000256" key="4">
    <source>
        <dbReference type="ARBA" id="ARBA00023088"/>
    </source>
</evidence>
<dbReference type="EMBL" id="RSEB01000003">
    <property type="protein sequence ID" value="RRR99174.1"/>
    <property type="molecule type" value="Genomic_DNA"/>
</dbReference>
<accession>A0A426UX34</accession>
<feature type="chain" id="PRO_5019083494" evidence="6">
    <location>
        <begin position="45"/>
        <end position="388"/>
    </location>
</feature>
<keyword evidence="1" id="KW-0134">Cell wall</keyword>